<dbReference type="Proteomes" id="UP000826212">
    <property type="component" value="Chromosome"/>
</dbReference>
<dbReference type="EMBL" id="CP081303">
    <property type="protein sequence ID" value="QZE14342.1"/>
    <property type="molecule type" value="Genomic_DNA"/>
</dbReference>
<reference evidence="1" key="1">
    <citation type="submission" date="2021-08" db="EMBL/GenBank/DDBJ databases">
        <title>Novel anaerobic bacterium isolated from sea squirt in East Sea, Republic of Korea.</title>
        <authorList>
            <person name="Nguyen T.H."/>
            <person name="Li Z."/>
            <person name="Lee Y.-J."/>
            <person name="Ko J."/>
            <person name="Kim S.-G."/>
        </authorList>
    </citation>
    <scope>NUCLEOTIDE SEQUENCE</scope>
    <source>
        <strain evidence="1">KCTC 25031</strain>
    </source>
</reference>
<protein>
    <submittedName>
        <fullName evidence="1">Uncharacterized protein</fullName>
    </submittedName>
</protein>
<gene>
    <name evidence="1" type="ORF">K4L44_00090</name>
</gene>
<evidence type="ECO:0000313" key="1">
    <source>
        <dbReference type="EMBL" id="QZE14342.1"/>
    </source>
</evidence>
<proteinExistence type="predicted"/>
<name>A0AC61NN43_9BACT</name>
<organism evidence="1 2">
    <name type="scientific">Halosquirtibacter laminarini</name>
    <dbReference type="NCBI Taxonomy" id="3374600"/>
    <lineage>
        <taxon>Bacteria</taxon>
        <taxon>Pseudomonadati</taxon>
        <taxon>Bacteroidota</taxon>
        <taxon>Bacteroidia</taxon>
        <taxon>Marinilabiliales</taxon>
        <taxon>Prolixibacteraceae</taxon>
        <taxon>Halosquirtibacter</taxon>
    </lineage>
</organism>
<evidence type="ECO:0000313" key="2">
    <source>
        <dbReference type="Proteomes" id="UP000826212"/>
    </source>
</evidence>
<sequence length="257" mass="28185">MRIIFNVVIVCITLFTMVSCGDSTSLDWDVDIYTKIRKSGNDTIYALSGYAYAYQPMSKVSVSTPTYTDEDGKFENSQEISLRKFIGLDNSWILPGLDSDYSKTYPIIGDYTFYATTSGGDATYTKNNTISKKVILPTSFVSVIYDATSDSYKITWNWMSGVTNYRVNLYKGDLLVAQSGLTREPIATITIQEGKGFNDVAVAIGDAVNFEVVGNVYETSTSSKIEIQASMVQSIVWGEDYNAPSSSSSSSTASSAR</sequence>
<keyword evidence="2" id="KW-1185">Reference proteome</keyword>
<accession>A0AC61NN43</accession>